<dbReference type="Pfam" id="PF00646">
    <property type="entry name" value="F-box"/>
    <property type="match status" value="1"/>
</dbReference>
<keyword evidence="3" id="KW-1185">Reference proteome</keyword>
<accession>A0ABY6UWQ5</accession>
<comment type="caution">
    <text evidence="2">The sequence shown here is derived from an EMBL/GenBank/DDBJ whole genome shotgun (WGS) entry which is preliminary data.</text>
</comment>
<reference evidence="2 3" key="1">
    <citation type="submission" date="2019-06" db="EMBL/GenBank/DDBJ databases">
        <authorList>
            <person name="Broberg M."/>
        </authorList>
    </citation>
    <scope>NUCLEOTIDE SEQUENCE [LARGE SCALE GENOMIC DNA]</scope>
</reference>
<proteinExistence type="predicted"/>
<name>A0ABY6UWQ5_BIOOC</name>
<protein>
    <recommendedName>
        <fullName evidence="1">F-box domain-containing protein</fullName>
    </recommendedName>
</protein>
<organism evidence="2 3">
    <name type="scientific">Bionectria ochroleuca</name>
    <name type="common">Gliocladium roseum</name>
    <dbReference type="NCBI Taxonomy" id="29856"/>
    <lineage>
        <taxon>Eukaryota</taxon>
        <taxon>Fungi</taxon>
        <taxon>Dikarya</taxon>
        <taxon>Ascomycota</taxon>
        <taxon>Pezizomycotina</taxon>
        <taxon>Sordariomycetes</taxon>
        <taxon>Hypocreomycetidae</taxon>
        <taxon>Hypocreales</taxon>
        <taxon>Bionectriaceae</taxon>
        <taxon>Clonostachys</taxon>
    </lineage>
</organism>
<evidence type="ECO:0000259" key="1">
    <source>
        <dbReference type="PROSITE" id="PS50181"/>
    </source>
</evidence>
<dbReference type="CDD" id="cd09917">
    <property type="entry name" value="F-box_SF"/>
    <property type="match status" value="1"/>
</dbReference>
<dbReference type="SUPFAM" id="SSF81383">
    <property type="entry name" value="F-box domain"/>
    <property type="match status" value="1"/>
</dbReference>
<dbReference type="Proteomes" id="UP000766486">
    <property type="component" value="Unassembled WGS sequence"/>
</dbReference>
<sequence length="419" mass="48504">MPTLSKLPGEVLTEILRRLPDWQSLMAASLTCQRLHSYIQSYQPIAADIVEAEVGESLLPYLIVASLGASLPRPFEKAWFLISHLYDKPEAIMVAYRAMSPRGILRMGHFHEYVCLLTHEWASDSWTHMNMHDKKIRALFKFRESRRPTMVDAEIKMSKAEKIRWARAIYRFEILVHFFRSGDVAQRTIAKLRHAYLAKHPAWELEQITAVIDFLDYRLLYATYETTAKYEDLAGKDAYDLRVGPHKPNRQTWGLSFLRRVELAKSIEDQRDILATGLEKGSAQPANSMQHYQEAVARNAAVPPQLYHFHTGEMEAMILAETNKGNVDVGPYTCWRQSHAALSGCNWASTRENQSLRMIAYVFWDQERIQTWDLKVLCGWLKDNDFIRPDPKDSKETTSLSKPTMTPRWARVLRDFRSI</sequence>
<dbReference type="InterPro" id="IPR036047">
    <property type="entry name" value="F-box-like_dom_sf"/>
</dbReference>
<gene>
    <name evidence="2" type="ORF">CLO192961_LOCUS380568</name>
</gene>
<evidence type="ECO:0000313" key="3">
    <source>
        <dbReference type="Proteomes" id="UP000766486"/>
    </source>
</evidence>
<feature type="domain" description="F-box" evidence="1">
    <location>
        <begin position="1"/>
        <end position="49"/>
    </location>
</feature>
<evidence type="ECO:0000313" key="2">
    <source>
        <dbReference type="EMBL" id="VUC34385.1"/>
    </source>
</evidence>
<dbReference type="PROSITE" id="PS50181">
    <property type="entry name" value="FBOX"/>
    <property type="match status" value="1"/>
</dbReference>
<dbReference type="EMBL" id="CABFNS010000882">
    <property type="protein sequence ID" value="VUC34385.1"/>
    <property type="molecule type" value="Genomic_DNA"/>
</dbReference>
<dbReference type="InterPro" id="IPR001810">
    <property type="entry name" value="F-box_dom"/>
</dbReference>